<feature type="transmembrane region" description="Helical" evidence="3">
    <location>
        <begin position="469"/>
        <end position="489"/>
    </location>
</feature>
<dbReference type="OrthoDB" id="2138086at2759"/>
<feature type="transmembrane region" description="Helical" evidence="3">
    <location>
        <begin position="22"/>
        <end position="44"/>
    </location>
</feature>
<dbReference type="AlphaFoldDB" id="A0A1Y2C2L7"/>
<dbReference type="InterPro" id="IPR050962">
    <property type="entry name" value="Phosphate-bind_PstS"/>
</dbReference>
<organism evidence="5 6">
    <name type="scientific">Rhizoclosmatium globosum</name>
    <dbReference type="NCBI Taxonomy" id="329046"/>
    <lineage>
        <taxon>Eukaryota</taxon>
        <taxon>Fungi</taxon>
        <taxon>Fungi incertae sedis</taxon>
        <taxon>Chytridiomycota</taxon>
        <taxon>Chytridiomycota incertae sedis</taxon>
        <taxon>Chytridiomycetes</taxon>
        <taxon>Chytridiales</taxon>
        <taxon>Chytriomycetaceae</taxon>
        <taxon>Rhizoclosmatium</taxon>
    </lineage>
</organism>
<dbReference type="SUPFAM" id="SSF53850">
    <property type="entry name" value="Periplasmic binding protein-like II"/>
    <property type="match status" value="1"/>
</dbReference>
<evidence type="ECO:0000313" key="5">
    <source>
        <dbReference type="EMBL" id="ORY41241.1"/>
    </source>
</evidence>
<accession>A0A1Y2C2L7</accession>
<evidence type="ECO:0000256" key="1">
    <source>
        <dbReference type="ARBA" id="ARBA00008725"/>
    </source>
</evidence>
<proteinExistence type="inferred from homology"/>
<feature type="compositionally biased region" description="Basic and acidic residues" evidence="2">
    <location>
        <begin position="501"/>
        <end position="511"/>
    </location>
</feature>
<name>A0A1Y2C2L7_9FUNG</name>
<reference evidence="5 6" key="1">
    <citation type="submission" date="2016-07" db="EMBL/GenBank/DDBJ databases">
        <title>Pervasive Adenine N6-methylation of Active Genes in Fungi.</title>
        <authorList>
            <consortium name="DOE Joint Genome Institute"/>
            <person name="Mondo S.J."/>
            <person name="Dannebaum R.O."/>
            <person name="Kuo R.C."/>
            <person name="Labutti K."/>
            <person name="Haridas S."/>
            <person name="Kuo A."/>
            <person name="Salamov A."/>
            <person name="Ahrendt S.R."/>
            <person name="Lipzen A."/>
            <person name="Sullivan W."/>
            <person name="Andreopoulos W.B."/>
            <person name="Clum A."/>
            <person name="Lindquist E."/>
            <person name="Daum C."/>
            <person name="Ramamoorthy G.K."/>
            <person name="Gryganskyi A."/>
            <person name="Culley D."/>
            <person name="Magnuson J.K."/>
            <person name="James T.Y."/>
            <person name="O'Malley M.A."/>
            <person name="Stajich J.E."/>
            <person name="Spatafora J.W."/>
            <person name="Visel A."/>
            <person name="Grigoriev I.V."/>
        </authorList>
    </citation>
    <scope>NUCLEOTIDE SEQUENCE [LARGE SCALE GENOMIC DNA]</scope>
    <source>
        <strain evidence="5 6">JEL800</strain>
    </source>
</reference>
<sequence length="625" mass="69267">MPPDTEASGAYPLISKTTPIRIAFYVLLQLCPLILSAIGVVVLYNVDDSENAISITSSTLLMNGSGSTMVATSYWRWLEEFPAYQSSLETSKVKPIYSSVGSGQGRTDFFGGYSLFGATDSDISAAQLAYFLPDFTGSSSSVNITKIINPQTPQHLGNLMFPGISGALAIVYNVQGLNGILAFNATVLGDIFCGKVLMWNDTSIKELNPTISLPGIPINVAGRGDSSGSTNVFTTYLSKYSPTFKKKIGVSSQPAWPPDFIKRNSAIDLMYVCETLQNSITYVPLEAVIEAKSTVVNVAGIYNKNKNIIYPSVDTVAEALVTSTPSEFRRHQYFQPIDANGTYAYPISLMSFVLMREHNFYFTKGNETECDRVKEAVLFWYFAFTDPSASSILASNGWVPISGQLLQFNLQALGMITCNKVNVMETIKQELSRHEFYGEHVKEYILDTGLFFWDIVSSSFAASPIGSSFYVIYFAAVLLAALIPFSINIMSYQYEKMKEDEEDEKERKENALEAGEDEDTTKQNSETKVIDTGKEPIHRAKRTSQNLMGVVTIFITTFQLVYLCLHRSVVIDPSSILMTIISFCGLIIDDSRYYAVLMIAAIIWVACLQYAVIVHPFMMKHHPFV</sequence>
<dbReference type="Gene3D" id="3.40.190.10">
    <property type="entry name" value="Periplasmic binding protein-like II"/>
    <property type="match status" value="2"/>
</dbReference>
<dbReference type="EMBL" id="MCGO01000032">
    <property type="protein sequence ID" value="ORY41241.1"/>
    <property type="molecule type" value="Genomic_DNA"/>
</dbReference>
<feature type="domain" description="PBP" evidence="4">
    <location>
        <begin position="62"/>
        <end position="315"/>
    </location>
</feature>
<evidence type="ECO:0000256" key="3">
    <source>
        <dbReference type="SAM" id="Phobius"/>
    </source>
</evidence>
<dbReference type="PANTHER" id="PTHR42996:SF1">
    <property type="entry name" value="PHOSPHATE-BINDING PROTEIN PSTS"/>
    <property type="match status" value="1"/>
</dbReference>
<gene>
    <name evidence="5" type="ORF">BCR33DRAFT_342824</name>
</gene>
<keyword evidence="3" id="KW-0812">Transmembrane</keyword>
<evidence type="ECO:0000259" key="4">
    <source>
        <dbReference type="Pfam" id="PF12849"/>
    </source>
</evidence>
<evidence type="ECO:0000313" key="6">
    <source>
        <dbReference type="Proteomes" id="UP000193642"/>
    </source>
</evidence>
<dbReference type="Proteomes" id="UP000193642">
    <property type="component" value="Unassembled WGS sequence"/>
</dbReference>
<feature type="transmembrane region" description="Helical" evidence="3">
    <location>
        <begin position="546"/>
        <end position="563"/>
    </location>
</feature>
<evidence type="ECO:0000256" key="2">
    <source>
        <dbReference type="SAM" id="MobiDB-lite"/>
    </source>
</evidence>
<feature type="region of interest" description="Disordered" evidence="2">
    <location>
        <begin position="501"/>
        <end position="527"/>
    </location>
</feature>
<keyword evidence="6" id="KW-1185">Reference proteome</keyword>
<keyword evidence="3" id="KW-0472">Membrane</keyword>
<comment type="caution">
    <text evidence="5">The sequence shown here is derived from an EMBL/GenBank/DDBJ whole genome shotgun (WGS) entry which is preliminary data.</text>
</comment>
<dbReference type="STRING" id="329046.A0A1Y2C2L7"/>
<protein>
    <submittedName>
        <fullName evidence="5">Periplasmic binding protein-like II</fullName>
    </submittedName>
</protein>
<comment type="similarity">
    <text evidence="1">Belongs to the PstS family.</text>
</comment>
<dbReference type="PANTHER" id="PTHR42996">
    <property type="entry name" value="PHOSPHATE-BINDING PROTEIN PSTS"/>
    <property type="match status" value="1"/>
</dbReference>
<feature type="transmembrane region" description="Helical" evidence="3">
    <location>
        <begin position="595"/>
        <end position="618"/>
    </location>
</feature>
<keyword evidence="3" id="KW-1133">Transmembrane helix</keyword>
<feature type="transmembrane region" description="Helical" evidence="3">
    <location>
        <begin position="569"/>
        <end position="588"/>
    </location>
</feature>
<dbReference type="Pfam" id="PF12849">
    <property type="entry name" value="PBP_like_2"/>
    <property type="match status" value="1"/>
</dbReference>
<dbReference type="InterPro" id="IPR024370">
    <property type="entry name" value="PBP_domain"/>
</dbReference>